<dbReference type="Proteomes" id="UP000295247">
    <property type="component" value="Unassembled WGS sequence"/>
</dbReference>
<comment type="caution">
    <text evidence="1">The sequence shown here is derived from an EMBL/GenBank/DDBJ whole genome shotgun (WGS) entry which is preliminary data.</text>
</comment>
<gene>
    <name evidence="1" type="ORF">EDC29_10177</name>
</gene>
<reference evidence="1 2" key="1">
    <citation type="submission" date="2019-03" db="EMBL/GenBank/DDBJ databases">
        <title>Genomic Encyclopedia of Type Strains, Phase IV (KMG-IV): sequencing the most valuable type-strain genomes for metagenomic binning, comparative biology and taxonomic classification.</title>
        <authorList>
            <person name="Goeker M."/>
        </authorList>
    </citation>
    <scope>NUCLEOTIDE SEQUENCE [LARGE SCALE GENOMIC DNA]</scope>
    <source>
        <strain evidence="1 2">DSM 203</strain>
    </source>
</reference>
<accession>A0A4R4AKA3</accession>
<evidence type="ECO:0008006" key="3">
    <source>
        <dbReference type="Google" id="ProtNLM"/>
    </source>
</evidence>
<evidence type="ECO:0000313" key="2">
    <source>
        <dbReference type="Proteomes" id="UP000295247"/>
    </source>
</evidence>
<sequence>MKSSPHCFTSITSNYLPKARVLASSIKRVCPDAGFHLMLSDTPPSGFDLAAEPFDSVLQIEDLPVADVNAWVFKHSVVELCTAVKGLAAQEIARRHDAAQVFYFDPDMVVFGGLDELSGKLAGHSVALTPHLTAPEEDLQGILDNEISALKHGIYNLGFVGVNTASSEGRRFLDWWAARLVDFCYDDIPNGLFTDQRWVDLAPGFFEDVLILRDPQYNVATWNISHRQATGSIEDGIEINGQPLSFYHFSGFDSGAQEAMLKRYGKSSPVLFKLRDWYIEECRKNGQDALGKLPCKFACYSNGETITKLQRIVYRNRQDLQDAFPDPFDTSDLHQSYYDWFRVNGPAPTDFDELPAEALRAQLSEALDELRRIKHSRSWKLARLVSRGARLLRR</sequence>
<proteinExistence type="predicted"/>
<organism evidence="1 2">
    <name type="scientific">Marichromatium gracile</name>
    <name type="common">Chromatium gracile</name>
    <dbReference type="NCBI Taxonomy" id="1048"/>
    <lineage>
        <taxon>Bacteria</taxon>
        <taxon>Pseudomonadati</taxon>
        <taxon>Pseudomonadota</taxon>
        <taxon>Gammaproteobacteria</taxon>
        <taxon>Chromatiales</taxon>
        <taxon>Chromatiaceae</taxon>
        <taxon>Marichromatium</taxon>
    </lineage>
</organism>
<dbReference type="InterPro" id="IPR029044">
    <property type="entry name" value="Nucleotide-diphossugar_trans"/>
</dbReference>
<evidence type="ECO:0000313" key="1">
    <source>
        <dbReference type="EMBL" id="TCW39665.1"/>
    </source>
</evidence>
<dbReference type="EMBL" id="SMDC01000001">
    <property type="protein sequence ID" value="TCW39665.1"/>
    <property type="molecule type" value="Genomic_DNA"/>
</dbReference>
<dbReference type="SUPFAM" id="SSF53448">
    <property type="entry name" value="Nucleotide-diphospho-sugar transferases"/>
    <property type="match status" value="1"/>
</dbReference>
<name>A0A4R4AKA3_MARGR</name>
<dbReference type="Gene3D" id="3.90.550.10">
    <property type="entry name" value="Spore Coat Polysaccharide Biosynthesis Protein SpsA, Chain A"/>
    <property type="match status" value="1"/>
</dbReference>
<dbReference type="RefSeq" id="WP_123142882.1">
    <property type="nucleotide sequence ID" value="NZ_NRRH01000030.1"/>
</dbReference>
<protein>
    <recommendedName>
        <fullName evidence="3">Glycosyl transferase</fullName>
    </recommendedName>
</protein>
<dbReference type="AlphaFoldDB" id="A0A4R4AKA3"/>